<sequence>MNSPVPDADGPEIVTQESLLLGAVERVGKIREGRLGVVIFLSRLKPQNRQEGHIRIALRMLEPMVNAYRGQMFLFANSDIVFLLKDPNELDVENMVYKLRALFSKDPLTFADAGDGQDRFCSWYDLGGNDYQAFLALAQDAAQEARQKNRSRGTARAAAQPMDAKGLDGILTRLQAMDVTGLVSRQAAMVLTDRQTAEVLFQEYYVSMAELQKALAPDVNLLANRWLFQHLSLTLDRQVLAALSRLALRRKPDQINLNLNIATVLGPDFKRFLKESAQGMRVAVEFQVLDMLADSRGYFAARAFLREQGAQVVVDGLNDLTLQFMEVEHFGADLYKLSWSPELKDGESGALPLASLDPEALLLARCDSEAAIAWGVERGLKRFQGRYVDAMLAAFTMAHCDHAAACTLQQCVARHGVISGGLRAACGNYDMLDSLPVMRAPKIRPRET</sequence>
<gene>
    <name evidence="1" type="ORF">GALL_116410</name>
</gene>
<evidence type="ECO:0008006" key="2">
    <source>
        <dbReference type="Google" id="ProtNLM"/>
    </source>
</evidence>
<evidence type="ECO:0000313" key="1">
    <source>
        <dbReference type="EMBL" id="OIR06169.1"/>
    </source>
</evidence>
<comment type="caution">
    <text evidence="1">The sequence shown here is derived from an EMBL/GenBank/DDBJ whole genome shotgun (WGS) entry which is preliminary data.</text>
</comment>
<dbReference type="EMBL" id="MLJW01000045">
    <property type="protein sequence ID" value="OIR06169.1"/>
    <property type="molecule type" value="Genomic_DNA"/>
</dbReference>
<name>A0A1J5SCE7_9ZZZZ</name>
<accession>A0A1J5SCE7</accession>
<proteinExistence type="predicted"/>
<reference evidence="1" key="1">
    <citation type="submission" date="2016-10" db="EMBL/GenBank/DDBJ databases">
        <title>Sequence of Gallionella enrichment culture.</title>
        <authorList>
            <person name="Poehlein A."/>
            <person name="Muehling M."/>
            <person name="Daniel R."/>
        </authorList>
    </citation>
    <scope>NUCLEOTIDE SEQUENCE</scope>
</reference>
<dbReference type="AlphaFoldDB" id="A0A1J5SCE7"/>
<protein>
    <recommendedName>
        <fullName evidence="2">EAL domain-containing protein</fullName>
    </recommendedName>
</protein>
<organism evidence="1">
    <name type="scientific">mine drainage metagenome</name>
    <dbReference type="NCBI Taxonomy" id="410659"/>
    <lineage>
        <taxon>unclassified sequences</taxon>
        <taxon>metagenomes</taxon>
        <taxon>ecological metagenomes</taxon>
    </lineage>
</organism>